<dbReference type="EMBL" id="CP000776">
    <property type="protein sequence ID" value="ABS52051.1"/>
    <property type="molecule type" value="Genomic_DNA"/>
</dbReference>
<dbReference type="HOGENOM" id="CLU_3341548_0_0_7"/>
<accession>A7I3R8</accession>
<reference evidence="2" key="1">
    <citation type="submission" date="2007-07" db="EMBL/GenBank/DDBJ databases">
        <title>Complete genome sequence of Campylobacter hominis ATCC BAA-381, a commensal isolated from the human gastrointestinal tract.</title>
        <authorList>
            <person name="Fouts D.E."/>
            <person name="Mongodin E.F."/>
            <person name="Puiu D."/>
            <person name="Sebastian Y."/>
            <person name="Miller W.G."/>
            <person name="Mandrell R.E."/>
            <person name="Nelson K.E."/>
        </authorList>
    </citation>
    <scope>NUCLEOTIDE SEQUENCE [LARGE SCALE GENOMIC DNA]</scope>
    <source>
        <strain evidence="2">ATCC BAA-381 / LMG 19568 / NCTC 13146 / CH001A</strain>
    </source>
</reference>
<dbReference type="Proteomes" id="UP000002407">
    <property type="component" value="Chromosome"/>
</dbReference>
<proteinExistence type="predicted"/>
<evidence type="ECO:0000313" key="2">
    <source>
        <dbReference type="Proteomes" id="UP000002407"/>
    </source>
</evidence>
<dbReference type="STRING" id="360107.CHAB381_1636"/>
<dbReference type="AlphaFoldDB" id="A7I3R8"/>
<dbReference type="KEGG" id="cha:CHAB381_1636"/>
<keyword evidence="2" id="KW-1185">Reference proteome</keyword>
<name>A7I3R8_CAMHC</name>
<organism evidence="1 2">
    <name type="scientific">Campylobacter hominis (strain ATCC BAA-381 / DSM 21671 / CCUG 45161 / LMG 19568 / NCTC 13146 / CH001A)</name>
    <dbReference type="NCBI Taxonomy" id="360107"/>
    <lineage>
        <taxon>Bacteria</taxon>
        <taxon>Pseudomonadati</taxon>
        <taxon>Campylobacterota</taxon>
        <taxon>Epsilonproteobacteria</taxon>
        <taxon>Campylobacterales</taxon>
        <taxon>Campylobacteraceae</taxon>
        <taxon>Campylobacter</taxon>
    </lineage>
</organism>
<protein>
    <submittedName>
        <fullName evidence="1">Uncharacterized protein</fullName>
    </submittedName>
</protein>
<gene>
    <name evidence="1" type="ordered locus">CHAB381_1636</name>
</gene>
<sequence>MIFKFCKNSKFIETVIPNKLLVQLQSRFCIKNKADRR</sequence>
<evidence type="ECO:0000313" key="1">
    <source>
        <dbReference type="EMBL" id="ABS52051.1"/>
    </source>
</evidence>